<evidence type="ECO:0000259" key="5">
    <source>
        <dbReference type="Pfam" id="PF06958"/>
    </source>
</evidence>
<dbReference type="Pfam" id="PF06958">
    <property type="entry name" value="Pyocin_S"/>
    <property type="match status" value="1"/>
</dbReference>
<evidence type="ECO:0000256" key="2">
    <source>
        <dbReference type="ARBA" id="ARBA00023022"/>
    </source>
</evidence>
<dbReference type="InterPro" id="IPR009105">
    <property type="entry name" value="Colicin_E3_ribonuclease"/>
</dbReference>
<dbReference type="Pfam" id="PF09000">
    <property type="entry name" value="Cytotoxic"/>
    <property type="match status" value="1"/>
</dbReference>
<dbReference type="Gene3D" id="3.10.380.10">
    <property type="entry name" value="Colicin E3-like ribonuclease domain"/>
    <property type="match status" value="1"/>
</dbReference>
<dbReference type="SUPFAM" id="SSF69369">
    <property type="entry name" value="Cloacin translocation domain"/>
    <property type="match status" value="1"/>
</dbReference>
<organism evidence="7 8">
    <name type="scientific">Pseudomonas siliginis</name>
    <dbReference type="NCBI Taxonomy" id="2842346"/>
    <lineage>
        <taxon>Bacteria</taxon>
        <taxon>Pseudomonadati</taxon>
        <taxon>Pseudomonadota</taxon>
        <taxon>Gammaproteobacteria</taxon>
        <taxon>Pseudomonadales</taxon>
        <taxon>Pseudomonadaceae</taxon>
        <taxon>Pseudomonas</taxon>
    </lineage>
</organism>
<reference evidence="7" key="1">
    <citation type="submission" date="2022-06" db="EMBL/GenBank/DDBJ databases">
        <title>Investigating genetic diversity within the most abundant and prevalent non-pathogenic leaf-associated bacterial species interacting with Arabidopsis thaliana in natural habitats.</title>
        <authorList>
            <person name="Ramirez-Sanchez D."/>
            <person name="Gibelin-Viala C."/>
            <person name="Mayjonade B."/>
            <person name="Duflos R."/>
            <person name="Belmonte E."/>
            <person name="Pailler V."/>
            <person name="Bartoli C."/>
            <person name="Carrere S."/>
            <person name="Vailleau F."/>
            <person name="Roux F."/>
        </authorList>
    </citation>
    <scope>NUCLEOTIDE SEQUENCE</scope>
    <source>
        <strain evidence="7">OTU6ESPEB1</strain>
    </source>
</reference>
<dbReference type="SUPFAM" id="SSF63840">
    <property type="entry name" value="Ribonuclease domain of colicin E3"/>
    <property type="match status" value="1"/>
</dbReference>
<dbReference type="InterPro" id="IPR036302">
    <property type="entry name" value="Pyosin/cloacin_T_dom_sf"/>
</dbReference>
<name>A0ABY5CH02_9PSED</name>
<keyword evidence="8" id="KW-1185">Reference proteome</keyword>
<evidence type="ECO:0000256" key="3">
    <source>
        <dbReference type="ARBA" id="ARBA00023048"/>
    </source>
</evidence>
<sequence>MARNKDIPRVQNPPEGDGHHVTWRYMTAAELAEREAGQNAYDAMLARQEAFEHSREVAAKKPEAVRAGCVFAKSCKLPDAIIDYSNPSGMVPTDSLKDYGELILLGAREADASGGIPLKKISANTIPVGFGSLALAGSAFEVLPALASPAAAATFVGLVALLMPSSLGDSALYTDEQLSTLKQARTRVRLRVEQQADGSLKGYGFYTGKNRDWEMVDVVQFTARGDRFVADLGEGVELLWTPAVDGSDILGIPALEAAPQAPHIWVYPPTKAANGILVNPVYPPEYRDFILVFPAAAGMRPLYIVASISQGNYHQKPKNLPAYPDARWATPKTPIKGGGGLRPRWKDREGIIYEWDFRHGAIEKYTKRGRHLGEYNHETGEQTKPADPTRRIEP</sequence>
<gene>
    <name evidence="7" type="ORF">NF677_06095</name>
</gene>
<feature type="region of interest" description="Disordered" evidence="4">
    <location>
        <begin position="374"/>
        <end position="394"/>
    </location>
</feature>
<evidence type="ECO:0000313" key="7">
    <source>
        <dbReference type="EMBL" id="UST86248.1"/>
    </source>
</evidence>
<dbReference type="Proteomes" id="UP001056851">
    <property type="component" value="Chromosome"/>
</dbReference>
<keyword evidence="2" id="KW-0044">Antibiotic</keyword>
<protein>
    <submittedName>
        <fullName evidence="7">Colicin E3/pyocin S6 family cytotoxin</fullName>
    </submittedName>
</protein>
<feature type="domain" description="Colicin E3-like ribonuclease" evidence="6">
    <location>
        <begin position="316"/>
        <end position="393"/>
    </location>
</feature>
<proteinExistence type="predicted"/>
<feature type="region of interest" description="Disordered" evidence="4">
    <location>
        <begin position="1"/>
        <end position="20"/>
    </location>
</feature>
<evidence type="ECO:0000256" key="4">
    <source>
        <dbReference type="SAM" id="MobiDB-lite"/>
    </source>
</evidence>
<accession>A0ABY5CH02</accession>
<dbReference type="EMBL" id="CP099599">
    <property type="protein sequence ID" value="UST86248.1"/>
    <property type="molecule type" value="Genomic_DNA"/>
</dbReference>
<dbReference type="RefSeq" id="WP_252885479.1">
    <property type="nucleotide sequence ID" value="NZ_CP099599.1"/>
</dbReference>
<dbReference type="InterPro" id="IPR016128">
    <property type="entry name" value="Pyosin/cloacin_T_dom"/>
</dbReference>
<keyword evidence="1" id="KW-0929">Antimicrobial</keyword>
<evidence type="ECO:0000259" key="6">
    <source>
        <dbReference type="Pfam" id="PF09000"/>
    </source>
</evidence>
<dbReference type="InterPro" id="IPR036725">
    <property type="entry name" value="ColE3_ribonuclease_sf"/>
</dbReference>
<evidence type="ECO:0000313" key="8">
    <source>
        <dbReference type="Proteomes" id="UP001056851"/>
    </source>
</evidence>
<evidence type="ECO:0000256" key="1">
    <source>
        <dbReference type="ARBA" id="ARBA00022529"/>
    </source>
</evidence>
<feature type="domain" description="Pyosin/cloacin translocation" evidence="5">
    <location>
        <begin position="175"/>
        <end position="305"/>
    </location>
</feature>
<keyword evidence="3" id="KW-0078">Bacteriocin</keyword>